<dbReference type="EMBL" id="LRRQ01000118">
    <property type="protein sequence ID" value="OAM88896.1"/>
    <property type="molecule type" value="Genomic_DNA"/>
</dbReference>
<feature type="domain" description="TonB-dependent receptor-like beta-barrel" evidence="8">
    <location>
        <begin position="3336"/>
        <end position="3813"/>
    </location>
</feature>
<dbReference type="GO" id="GO:0030246">
    <property type="term" value="F:carbohydrate binding"/>
    <property type="evidence" value="ECO:0007669"/>
    <property type="project" value="InterPro"/>
</dbReference>
<dbReference type="PANTHER" id="PTHR40980:SF4">
    <property type="entry name" value="TONB-DEPENDENT RECEPTOR-LIKE BETA-BARREL DOMAIN-CONTAINING PROTEIN"/>
    <property type="match status" value="1"/>
</dbReference>
<dbReference type="InterPro" id="IPR013784">
    <property type="entry name" value="Carb-bd-like_fold"/>
</dbReference>
<evidence type="ECO:0008006" key="12">
    <source>
        <dbReference type="Google" id="ProtNLM"/>
    </source>
</evidence>
<dbReference type="SUPFAM" id="SSF49452">
    <property type="entry name" value="Starch-binding domain-like"/>
    <property type="match status" value="1"/>
</dbReference>
<proteinExistence type="inferred from homology"/>
<organism evidence="10 11">
    <name type="scientific">Termitidicoccus mucosus</name>
    <dbReference type="NCBI Taxonomy" id="1184151"/>
    <lineage>
        <taxon>Bacteria</taxon>
        <taxon>Pseudomonadati</taxon>
        <taxon>Verrucomicrobiota</taxon>
        <taxon>Opitutia</taxon>
        <taxon>Opitutales</taxon>
        <taxon>Opitutaceae</taxon>
        <taxon>Termitidicoccus</taxon>
    </lineage>
</organism>
<dbReference type="STRING" id="1184151.AW736_15395"/>
<reference evidence="10 11" key="1">
    <citation type="submission" date="2016-01" db="EMBL/GenBank/DDBJ databases">
        <title>High potential of lignocellulose degradation of a new Verrucomicrobia species.</title>
        <authorList>
            <person name="Wang Y."/>
            <person name="Shi Y."/>
            <person name="Qiu Z."/>
            <person name="Liu S."/>
            <person name="Yang H."/>
        </authorList>
    </citation>
    <scope>NUCLEOTIDE SEQUENCE [LARGE SCALE GENOMIC DNA]</scope>
    <source>
        <strain evidence="10 11">TSB47</strain>
    </source>
</reference>
<evidence type="ECO:0000256" key="1">
    <source>
        <dbReference type="ARBA" id="ARBA00004442"/>
    </source>
</evidence>
<dbReference type="Gene3D" id="2.60.120.200">
    <property type="match status" value="4"/>
</dbReference>
<keyword evidence="6" id="KW-0798">TonB box</keyword>
<keyword evidence="11" id="KW-1185">Reference proteome</keyword>
<gene>
    <name evidence="10" type="ORF">AW736_15395</name>
</gene>
<dbReference type="CDD" id="cd00603">
    <property type="entry name" value="IPT_PCSR"/>
    <property type="match status" value="1"/>
</dbReference>
<evidence type="ECO:0000259" key="8">
    <source>
        <dbReference type="Pfam" id="PF00593"/>
    </source>
</evidence>
<evidence type="ECO:0000256" key="7">
    <source>
        <dbReference type="SAM" id="SignalP"/>
    </source>
</evidence>
<feature type="signal peptide" evidence="7">
    <location>
        <begin position="1"/>
        <end position="24"/>
    </location>
</feature>
<dbReference type="Pfam" id="PF07715">
    <property type="entry name" value="Plug"/>
    <property type="match status" value="1"/>
</dbReference>
<dbReference type="PANTHER" id="PTHR40980">
    <property type="entry name" value="PLUG DOMAIN-CONTAINING PROTEIN"/>
    <property type="match status" value="1"/>
</dbReference>
<evidence type="ECO:0000256" key="4">
    <source>
        <dbReference type="ARBA" id="ARBA00023237"/>
    </source>
</evidence>
<evidence type="ECO:0000313" key="10">
    <source>
        <dbReference type="EMBL" id="OAM88896.1"/>
    </source>
</evidence>
<protein>
    <recommendedName>
        <fullName evidence="12">LamG-like jellyroll fold domain-containing protein</fullName>
    </recommendedName>
</protein>
<dbReference type="InterPro" id="IPR011042">
    <property type="entry name" value="6-blade_b-propeller_TolB-like"/>
</dbReference>
<evidence type="ECO:0000256" key="3">
    <source>
        <dbReference type="ARBA" id="ARBA00023136"/>
    </source>
</evidence>
<keyword evidence="3 6" id="KW-0472">Membrane</keyword>
<comment type="subcellular location">
    <subcellularLocation>
        <location evidence="1 6">Cell outer membrane</location>
    </subcellularLocation>
</comment>
<evidence type="ECO:0000256" key="6">
    <source>
        <dbReference type="RuleBase" id="RU003357"/>
    </source>
</evidence>
<dbReference type="GO" id="GO:0009279">
    <property type="term" value="C:cell outer membrane"/>
    <property type="evidence" value="ECO:0007669"/>
    <property type="project" value="UniProtKB-SubCell"/>
</dbReference>
<comment type="similarity">
    <text evidence="6">Belongs to the TonB-dependent receptor family.</text>
</comment>
<dbReference type="SUPFAM" id="SSF81296">
    <property type="entry name" value="E set domains"/>
    <property type="match status" value="4"/>
</dbReference>
<dbReference type="RefSeq" id="WP_068771204.1">
    <property type="nucleotide sequence ID" value="NZ_CP109796.1"/>
</dbReference>
<evidence type="ECO:0000256" key="2">
    <source>
        <dbReference type="ARBA" id="ARBA00022737"/>
    </source>
</evidence>
<dbReference type="InterPro" id="IPR036942">
    <property type="entry name" value="Beta-barrel_TonB_sf"/>
</dbReference>
<dbReference type="InterPro" id="IPR037066">
    <property type="entry name" value="Plug_dom_sf"/>
</dbReference>
<keyword evidence="4" id="KW-0998">Cell outer membrane</keyword>
<dbReference type="OrthoDB" id="174689at2"/>
<comment type="caution">
    <text evidence="10">The sequence shown here is derived from an EMBL/GenBank/DDBJ whole genome shotgun (WGS) entry which is preliminary data.</text>
</comment>
<dbReference type="Gene3D" id="2.40.170.20">
    <property type="entry name" value="TonB-dependent receptor, beta-barrel domain"/>
    <property type="match status" value="1"/>
</dbReference>
<feature type="repeat" description="NHL" evidence="5">
    <location>
        <begin position="2525"/>
        <end position="2561"/>
    </location>
</feature>
<name>A0A178IIH7_9BACT</name>
<dbReference type="InterPro" id="IPR000531">
    <property type="entry name" value="Beta-barrel_TonB"/>
</dbReference>
<dbReference type="Pfam" id="PF13620">
    <property type="entry name" value="CarboxypepD_reg"/>
    <property type="match status" value="1"/>
</dbReference>
<dbReference type="InterPro" id="IPR013783">
    <property type="entry name" value="Ig-like_fold"/>
</dbReference>
<feature type="chain" id="PRO_5008088904" description="LamG-like jellyroll fold domain-containing protein" evidence="7">
    <location>
        <begin position="25"/>
        <end position="3853"/>
    </location>
</feature>
<dbReference type="Proteomes" id="UP000078486">
    <property type="component" value="Unassembled WGS sequence"/>
</dbReference>
<dbReference type="SUPFAM" id="SSF49899">
    <property type="entry name" value="Concanavalin A-like lectins/glucanases"/>
    <property type="match status" value="4"/>
</dbReference>
<sequence>MKKTLWPRLLFILPSLLSPLLSTAQTALPEPVVHYTFVGTGTVAANSGTGGVVFDQTLAINTRDSVNLPAPTFGAAVGGPFGAAPFLDLSGATAMGNGYAQQAYIGNNAAATYQEAHVPRDAMTVTGWFLLDDALPSANQNVTIARCYVNSPKHGWQIIFPGNTGALRLGMVATAARNYDAPAATFSTGTGTWQFFAVTWTATGGAQWYAGDDTASGAPVAAGAANTNAFAYDAAAGTKAPLQLGAQSNQASGGALKGKLADIRIYDTALDAAQIAEIHASIKPAEPPPEPFIRWDFSALTTGSIPNNSRVANTGTGVGLTTSASDFNLRTDSASGANAATIYPVAGADGSGPFANGRALDLSLGTMAGTGVQTKLAVSQTAAGNFSEMTVTGWLNPAADLANNVTLFRNAVDSKTGWQITALNDRQLRLTVFDGNTSNGNLNSSGTLLATGTGTWQFIAVSWKAGATGTGGAQWYVGDEQNAPRADAAPRHSAGTGAMAQPAAYDLKLGCGGSGNAFKGALADIRIYDRALDAAQIAAVYDEAKPPPPPEPLVRYTFDDDAPVGDANTAPTAITNSGTLGVDYNIGASSIGAATRVTAAGGGAFGQGRALDLTQNPMNGTAAAYGTTASHASLTGLTALSVSFWLKVPELWTSSGIFVLRNNSGNDGWRVTTNSNGRLVLTVGNGTANRDFGSSNNLLTAADAGKWKFVTVVWDETATAAQWYVGDETAAPALASAAAAVAAQTMSAAAQQLNMGRAGTGSTGSLKAFLDDLRVYDTALTASQVQAVYDELKPDTPPIPPLAVTGFTPENILTGGTVTLTGSNFIDTVSGSSLVNDVLFATVSAGAGNWTVDSGTQITVTAVPAGIPVTGTIGVTGPAGVALAPGAYQLILPAIASFTPESIAIGGTLTVTGSNFIVDGRTLVTDVLFGDVSTGMANFTVVSGTQLIVAPIPDGIPGSAAIGLVSAGGTTFSTGTYTLASPFISGFAPGEIVIGDGVVLTGGNFMSGTASVITDVLFDTKIVGEGNFTVDSDTQITVRAVPGGIPDTGAVKVVTATGTFAAPAPYVIYTPPPAPMIRYTFEEADGAVAAANSGTLTGYNLTTFSGTVGAEIGADASGVAGKGRSLDLSTNQVNAPASPGAAITPVEPPAAYATSQVQTGLPKFKKMTITGWYRPNADVDVASLNNAYLLRHMGMNFHIYHRNARRLQARIGGVDFTTLGNDDGVDATAGTWKFFAVTWEEKIGAKFYGATEDREPYAMGETASAATEFAEPTAAGDIRIGHSNRNGGFPGFLDDIRIYDSTLTAGQVRAVYYEGKDAEPDSNILPYPPAWEASDAGDARRAAAHRAYLALIDRAIAAQGSIMPARILAGYGDGTVAGSKLVSRFTIGYALLQAYRASLVPADVTGGKKQTRDSYLDLAKKCLLATLNAAQNTAAYDATTTIADRQADELSFGLDTVVELYQLLAGLGEFTAPELADIEQKLALCADAVMTGGLEYGSFNRASSRGSGLAAVAAIPSLAAHAHRADWLQFANAIWNDWRHAAPAWKAPGAAANVIDTFEDARGYNGLWASTTLRQAVAMDRLGDLLTPETEAFFARFAHLVAPNGVMPDYGNCYWNHGLTFWLSAFERLGHLYQRSDFLENATAVAAFIARNPGMEIDETSALVDACRAVDATPAALVPADRPGAVVTTRTGDFGDVFFDKLYLRTGTTAADAYAAVDLHDGGYHGHEDGGALLLHTSGSSVLLHSQARLDTFANEMQGVWATRPGEDFLAPTGRHAPGVPTRWLVNFRHPGTYTGGPVLDPAKVSGLFFRAENTGATSVSFNLQVLSIKGVKPDGETVDLGLTANFADAGFTPGEVAFITVSGLSAPLDLSPYQYLLVEWQSSHPDYAPQFGFNGASFLPAGAADGRPATATLRTTAGSFTLDAYAAGDDTAPKGGLTRVMLDSAGRQIAHSRDLRLRKADGALLVLDTFEFTEAGDYTVGPVWHAQNLVSASGGTVVVRDDVQQYYSDDPRDKAAEPPAPLRYDFAAAGSSGTGVSPVSVSLVRSTYESPMYPPGNYPRHPQKEHFAATVTGARAAGDVVTILSVLRPGVPGTAGDQPADVPAAPSLMQPGKHNALFADATGQLDIGENPPPLPPVINTFSPAAVMIGAPVAITGYNFAAGGTSFVTDVVFGNVSAAGHYSVDSGTSITVSAVPAGIPDPGYLYVHATTGTATSGSMYSVGLPPENPVAPVLPGDVAEGADAILTAAAAGTPAPAYAWEFSNDNGATWQSISALDSAAYALSPDTATLTLKTVSGAMSSWQFRYIASNATGHSATSAAVTLKVAQTRLGSAPAALAFDAAGNLYVADSGQHVIRQITSQNDLLVLAGVTGGTGSTNGSGSTARFNTPRGLVAGADGLLYVADSGNHLIRRVSPDGTASTLAGFALITGVSGSAGWRDATGADALFRAPAGLAPDPAGGFYIADSGNHAIRHISPAGAVTTIAGLIDTATTLVTATIAGPSGTTVHVTGTVVTTTAISGTDDGPAEFATFNAPNAVAVGPDGSIYVADFNNRAIRVISPAPDRVVSTLAGQIGTSGMADGTGTDARFGSPAGLALDGGTLYVADSSNSTLRGVDTATGEVRTLAGAAQTTGTADATGTLARFNNPRGLALGPDGFLYIADTGNAAIRVFDPAGATVTTLTVTGTWSQPLPPVENHGHPGGENTSGGGAPCFWYFPALALLALLRRRVSISKERGLSSPRREPTRTRMSALLSLALAFLLSALQPFSPSALSQQPATGSVQGRVLNADTGDYIYQARVRVLSVADGSLRIEALTDPEGRYWLAGVPAGTVTVEAAFTGMPPVTTTVDVVPGQAVDAPTLNLSMTALASGPAAPDGDGKVVMLDAFVVESKRDLTGAAIALNSQRFAENIRNVVSIEEMGFTGDGSITGALKFLPGVELENDDSGFGNAITLSGAPSANVPVTVGGLDAISSSYLTQNEYGNANQRSVNLMQLSANNISRVEVNRSPTPDSPGSALAGSVNLVPKSAFERARPQYTVQLFGSANAKSVTLSQRSAPLNGTQTPVHAGAAFSAIVPLSKRLGFSLNLTHSVSPKSYSAVTRSVTANYNALSENQSEWGYLNDDPATGRVYKYYLHAFDLYDNNSTYTRDSVNLTVDYKLTRNSTLSLGWTQSYNEQQNGQRRASWDMGRARINWGASTTGDEWTGAATDRVTNTPASLHDDGTQVVNATTYNDFIDKNRQFSLKYRWRTHDWAAELLASQGEAGRTSVDLSRDLLFGGWSVVDTVNITFADIQKWDIGSITAAHNGVPVSPFDLASLYSAEGGGGVRAETVTINTTRDTVGYTSLPRFRIKPDWTGDRKVQLAGSLSRNFDIGHTYHIAKLGFDYNDWKRDQRYDEAFGTGGGFYYDGIDVPYTGFVSDGYNRVLPLGYGVLPSMDLHKMALFYKANPGMFKSINPGNDYVTAVINNKYFRETITSAYLRVDSSFLDHRLLVVWGLRAERTDDEAEGAGVDPSANRALRPDTGLMDYIYPRNSLAAAKLIYTPRGRRAEKSYTDLFPSVNARYNLTANLVARASYSQTIGRPDVYNIVPGVVSNLVAVSSGDMAIRVTNPNLDPWKSQNISLSLELYSDKIGDLTLRGYRRWINDAYADRTLSVDDSRDIIEFYGLDLTEFPNAYLVRPERIPGTLVTSGLELSGRYNLDPLLPNWARGLRVRFNISRSTITGGDELAASFGAQKMYLFPWSAGGSLTLERKYFTVAVSGKWNDTQRRAYYAVEIGTANGRYAPGTYEYIQPTFRLDLDLTVKLTKNLSLFINGRDINNYTQEHLRYAPDTPELLKAYRRLQYEAVWTAGMKAVF</sequence>
<dbReference type="Pfam" id="PF13385">
    <property type="entry name" value="Laminin_G_3"/>
    <property type="match status" value="4"/>
</dbReference>
<keyword evidence="2" id="KW-0677">Repeat</keyword>
<dbReference type="Pfam" id="PF01436">
    <property type="entry name" value="NHL"/>
    <property type="match status" value="2"/>
</dbReference>
<dbReference type="InterPro" id="IPR012910">
    <property type="entry name" value="Plug_dom"/>
</dbReference>
<dbReference type="SUPFAM" id="SSF56935">
    <property type="entry name" value="Porins"/>
    <property type="match status" value="1"/>
</dbReference>
<evidence type="ECO:0000259" key="9">
    <source>
        <dbReference type="Pfam" id="PF07715"/>
    </source>
</evidence>
<dbReference type="Gene3D" id="2.170.130.10">
    <property type="entry name" value="TonB-dependent receptor, plug domain"/>
    <property type="match status" value="1"/>
</dbReference>
<evidence type="ECO:0000313" key="11">
    <source>
        <dbReference type="Proteomes" id="UP000078486"/>
    </source>
</evidence>
<dbReference type="PROSITE" id="PS51125">
    <property type="entry name" value="NHL"/>
    <property type="match status" value="1"/>
</dbReference>
<feature type="domain" description="TonB-dependent receptor plug" evidence="9">
    <location>
        <begin position="2909"/>
        <end position="3017"/>
    </location>
</feature>
<dbReference type="Pfam" id="PF00593">
    <property type="entry name" value="TonB_dep_Rec_b-barrel"/>
    <property type="match status" value="1"/>
</dbReference>
<dbReference type="Gene3D" id="2.120.10.30">
    <property type="entry name" value="TolB, C-terminal domain"/>
    <property type="match status" value="4"/>
</dbReference>
<dbReference type="InterPro" id="IPR001258">
    <property type="entry name" value="NHL_repeat"/>
</dbReference>
<dbReference type="Gene3D" id="2.60.40.1120">
    <property type="entry name" value="Carboxypeptidase-like, regulatory domain"/>
    <property type="match status" value="1"/>
</dbReference>
<accession>A0A178IIH7</accession>
<dbReference type="SUPFAM" id="SSF75011">
    <property type="entry name" value="3-carboxy-cis,cis-mucoante lactonizing enzyme"/>
    <property type="match status" value="1"/>
</dbReference>
<dbReference type="Gene3D" id="2.60.40.10">
    <property type="entry name" value="Immunoglobulins"/>
    <property type="match status" value="4"/>
</dbReference>
<dbReference type="InterPro" id="IPR013320">
    <property type="entry name" value="ConA-like_dom_sf"/>
</dbReference>
<dbReference type="InterPro" id="IPR014756">
    <property type="entry name" value="Ig_E-set"/>
</dbReference>
<keyword evidence="7" id="KW-0732">Signal</keyword>
<evidence type="ECO:0000256" key="5">
    <source>
        <dbReference type="PROSITE-ProRule" id="PRU00504"/>
    </source>
</evidence>